<keyword evidence="2" id="KW-1185">Reference proteome</keyword>
<evidence type="ECO:0000313" key="1">
    <source>
        <dbReference type="EMBL" id="KAK9325684.1"/>
    </source>
</evidence>
<evidence type="ECO:0000313" key="2">
    <source>
        <dbReference type="Proteomes" id="UP001489719"/>
    </source>
</evidence>
<dbReference type="Proteomes" id="UP001489719">
    <property type="component" value="Unassembled WGS sequence"/>
</dbReference>
<name>A0ACC3TXE0_9ASCO</name>
<proteinExistence type="predicted"/>
<comment type="caution">
    <text evidence="1">The sequence shown here is derived from an EMBL/GenBank/DDBJ whole genome shotgun (WGS) entry which is preliminary data.</text>
</comment>
<protein>
    <submittedName>
        <fullName evidence="1">Uncharacterized protein</fullName>
    </submittedName>
</protein>
<sequence length="561" mass="62720">MSKSPVIIALDWDAFYCSVSSSIPHVYCGCHTNTNTNRAAQVEEHFNPELKKIAFAVKQKGIICTCNYVARARGVKKLQMLVDAVKQFPDLVIVNGEDLSRYRDASKELWYFTRDMVWGGKVERLGFDELFLDVTEMIDYNIALLDSSHASGESRCQVDSAPFFFRMSKEDESVGFSCPLSSVAGNVATGCLPEDFGGDNLRLVLGSHVCHYIRSQILDIKGYTSSGGVSINKTLAKMAGATHKPNQQTVLFPEFAQDFLDSFDIGRIPWIGHRSKSIILDAIYKGSADVNDTTKEERDSTVFTVRHLANKHLFVHSLGQSSGEKLWDLLHGIDPSGVQPTSDIPTQISIEDTFKSLTSLIEVHNVLSRLSHSLLERVQVDLMDLNGDWLGHPRTMRLTTRTRSSGYGTRISRSDSLPSIVFSSSHSRDYIVDYLVDKCWMPLFSKLIGDVKTFDIVLLNVAVVNIEKAPAKSSDITAFFGKKKHNHNDQLQDVHIEKPEHKKAKVVGEYVRPGFSDGLTEEEEEDVISDDDSSDEVCVVCGQRMMSFALEAHMRFHDFGE</sequence>
<reference evidence="2" key="1">
    <citation type="journal article" date="2024" name="Front. Bioeng. Biotechnol.">
        <title>Genome-scale model development and genomic sequencing of the oleaginous clade Lipomyces.</title>
        <authorList>
            <person name="Czajka J.J."/>
            <person name="Han Y."/>
            <person name="Kim J."/>
            <person name="Mondo S.J."/>
            <person name="Hofstad B.A."/>
            <person name="Robles A."/>
            <person name="Haridas S."/>
            <person name="Riley R."/>
            <person name="LaButti K."/>
            <person name="Pangilinan J."/>
            <person name="Andreopoulos W."/>
            <person name="Lipzen A."/>
            <person name="Yan J."/>
            <person name="Wang M."/>
            <person name="Ng V."/>
            <person name="Grigoriev I.V."/>
            <person name="Spatafora J.W."/>
            <person name="Magnuson J.K."/>
            <person name="Baker S.E."/>
            <person name="Pomraning K.R."/>
        </authorList>
    </citation>
    <scope>NUCLEOTIDE SEQUENCE [LARGE SCALE GENOMIC DNA]</scope>
    <source>
        <strain evidence="2">CBS 10300</strain>
    </source>
</reference>
<accession>A0ACC3TXE0</accession>
<dbReference type="EMBL" id="MU970039">
    <property type="protein sequence ID" value="KAK9325684.1"/>
    <property type="molecule type" value="Genomic_DNA"/>
</dbReference>
<gene>
    <name evidence="1" type="ORF">V1517DRAFT_253504</name>
</gene>
<organism evidence="1 2">
    <name type="scientific">Lipomyces orientalis</name>
    <dbReference type="NCBI Taxonomy" id="1233043"/>
    <lineage>
        <taxon>Eukaryota</taxon>
        <taxon>Fungi</taxon>
        <taxon>Dikarya</taxon>
        <taxon>Ascomycota</taxon>
        <taxon>Saccharomycotina</taxon>
        <taxon>Lipomycetes</taxon>
        <taxon>Lipomycetales</taxon>
        <taxon>Lipomycetaceae</taxon>
        <taxon>Lipomyces</taxon>
    </lineage>
</organism>